<dbReference type="CDD" id="cd07197">
    <property type="entry name" value="nitrilase"/>
    <property type="match status" value="1"/>
</dbReference>
<gene>
    <name evidence="3" type="primary">ramA_3</name>
    <name evidence="3" type="ORF">ENKNEFLB_04401</name>
</gene>
<feature type="domain" description="CN hydrolase" evidence="2">
    <location>
        <begin position="6"/>
        <end position="238"/>
    </location>
</feature>
<dbReference type="SUPFAM" id="SSF56317">
    <property type="entry name" value="Carbon-nitrogen hydrolase"/>
    <property type="match status" value="1"/>
</dbReference>
<dbReference type="PANTHER" id="PTHR43674">
    <property type="entry name" value="NITRILASE C965.09-RELATED"/>
    <property type="match status" value="1"/>
</dbReference>
<dbReference type="RefSeq" id="WP_214057264.1">
    <property type="nucleotide sequence ID" value="NZ_CP075371.1"/>
</dbReference>
<dbReference type="Gene3D" id="3.60.110.10">
    <property type="entry name" value="Carbon-nitrogen hydrolase"/>
    <property type="match status" value="1"/>
</dbReference>
<evidence type="ECO:0000313" key="3">
    <source>
        <dbReference type="EMBL" id="QVT81982.1"/>
    </source>
</evidence>
<proteinExistence type="predicted"/>
<dbReference type="InterPro" id="IPR003010">
    <property type="entry name" value="C-N_Hydrolase"/>
</dbReference>
<dbReference type="PANTHER" id="PTHR43674:SF2">
    <property type="entry name" value="BETA-UREIDOPROPIONASE"/>
    <property type="match status" value="1"/>
</dbReference>
<dbReference type="PROSITE" id="PS50263">
    <property type="entry name" value="CN_HYDROLASE"/>
    <property type="match status" value="1"/>
</dbReference>
<sequence length="245" mass="25058">MPAPSLTVAVAQPATVPHDLVANVRAHVAAVRTAAVVVGARLLVLPEMSLTGYELDADAVDPGHPVLDPLVDACRATGVVALAGAPVREGGLEHLAVLLVDGTGTRVAYRKTFLGEDEAERFSPGDGARVVAVDGWAVGLAICKDTGEPRHTARLAEAGVDLYAAGVVDAPDEEDVRRARTLAVAAALRVPVAVASAAGPATTYPLTRGGSTVHAADGRLLARAGRRPGEVVGATLVRPVRPVRP</sequence>
<organism evidence="3 4">
    <name type="scientific">Nocardioides aquaticus</name>
    <dbReference type="NCBI Taxonomy" id="160826"/>
    <lineage>
        <taxon>Bacteria</taxon>
        <taxon>Bacillati</taxon>
        <taxon>Actinomycetota</taxon>
        <taxon>Actinomycetes</taxon>
        <taxon>Propionibacteriales</taxon>
        <taxon>Nocardioidaceae</taxon>
        <taxon>Nocardioides</taxon>
    </lineage>
</organism>
<protein>
    <submittedName>
        <fullName evidence="3">(R)-stereoselective amidase</fullName>
        <ecNumber evidence="3">3.5.1.100</ecNumber>
    </submittedName>
</protein>
<dbReference type="GO" id="GO:0016787">
    <property type="term" value="F:hydrolase activity"/>
    <property type="evidence" value="ECO:0007669"/>
    <property type="project" value="UniProtKB-KW"/>
</dbReference>
<evidence type="ECO:0000256" key="1">
    <source>
        <dbReference type="ARBA" id="ARBA00022801"/>
    </source>
</evidence>
<dbReference type="Pfam" id="PF00795">
    <property type="entry name" value="CN_hydrolase"/>
    <property type="match status" value="1"/>
</dbReference>
<evidence type="ECO:0000313" key="4">
    <source>
        <dbReference type="Proteomes" id="UP000679307"/>
    </source>
</evidence>
<dbReference type="EMBL" id="CP075371">
    <property type="protein sequence ID" value="QVT81982.1"/>
    <property type="molecule type" value="Genomic_DNA"/>
</dbReference>
<dbReference type="InterPro" id="IPR036526">
    <property type="entry name" value="C-N_Hydrolase_sf"/>
</dbReference>
<dbReference type="EC" id="3.5.1.100" evidence="3"/>
<name>A0ABX8EP53_9ACTN</name>
<dbReference type="Proteomes" id="UP000679307">
    <property type="component" value="Chromosome"/>
</dbReference>
<dbReference type="InterPro" id="IPR050345">
    <property type="entry name" value="Aliph_Amidase/BUP"/>
</dbReference>
<keyword evidence="1 3" id="KW-0378">Hydrolase</keyword>
<accession>A0ABX8EP53</accession>
<evidence type="ECO:0000259" key="2">
    <source>
        <dbReference type="PROSITE" id="PS50263"/>
    </source>
</evidence>
<reference evidence="3 4" key="1">
    <citation type="submission" date="2021-05" db="EMBL/GenBank/DDBJ databases">
        <title>Complete genome of Nocardioides aquaticus KCTC 9944T isolated from meromictic and hypersaline Ekho Lake, Antarctica.</title>
        <authorList>
            <person name="Hwang K."/>
            <person name="Kim K.M."/>
            <person name="Choe H."/>
        </authorList>
    </citation>
    <scope>NUCLEOTIDE SEQUENCE [LARGE SCALE GENOMIC DNA]</scope>
    <source>
        <strain evidence="3 4">KCTC 9944</strain>
    </source>
</reference>
<keyword evidence="4" id="KW-1185">Reference proteome</keyword>